<dbReference type="EMBL" id="JARKIB010000034">
    <property type="protein sequence ID" value="KAJ7761784.1"/>
    <property type="molecule type" value="Genomic_DNA"/>
</dbReference>
<feature type="compositionally biased region" description="Low complexity" evidence="1">
    <location>
        <begin position="194"/>
        <end position="205"/>
    </location>
</feature>
<organism evidence="2 3">
    <name type="scientific">Mycena metata</name>
    <dbReference type="NCBI Taxonomy" id="1033252"/>
    <lineage>
        <taxon>Eukaryota</taxon>
        <taxon>Fungi</taxon>
        <taxon>Dikarya</taxon>
        <taxon>Basidiomycota</taxon>
        <taxon>Agaricomycotina</taxon>
        <taxon>Agaricomycetes</taxon>
        <taxon>Agaricomycetidae</taxon>
        <taxon>Agaricales</taxon>
        <taxon>Marasmiineae</taxon>
        <taxon>Mycenaceae</taxon>
        <taxon>Mycena</taxon>
    </lineage>
</organism>
<protein>
    <submittedName>
        <fullName evidence="2">Uncharacterized protein</fullName>
    </submittedName>
</protein>
<comment type="caution">
    <text evidence="2">The sequence shown here is derived from an EMBL/GenBank/DDBJ whole genome shotgun (WGS) entry which is preliminary data.</text>
</comment>
<feature type="compositionally biased region" description="Basic and acidic residues" evidence="1">
    <location>
        <begin position="274"/>
        <end position="285"/>
    </location>
</feature>
<reference evidence="2" key="1">
    <citation type="submission" date="2023-03" db="EMBL/GenBank/DDBJ databases">
        <title>Massive genome expansion in bonnet fungi (Mycena s.s.) driven by repeated elements and novel gene families across ecological guilds.</title>
        <authorList>
            <consortium name="Lawrence Berkeley National Laboratory"/>
            <person name="Harder C.B."/>
            <person name="Miyauchi S."/>
            <person name="Viragh M."/>
            <person name="Kuo A."/>
            <person name="Thoen E."/>
            <person name="Andreopoulos B."/>
            <person name="Lu D."/>
            <person name="Skrede I."/>
            <person name="Drula E."/>
            <person name="Henrissat B."/>
            <person name="Morin E."/>
            <person name="Kohler A."/>
            <person name="Barry K."/>
            <person name="LaButti K."/>
            <person name="Morin E."/>
            <person name="Salamov A."/>
            <person name="Lipzen A."/>
            <person name="Mereny Z."/>
            <person name="Hegedus B."/>
            <person name="Baldrian P."/>
            <person name="Stursova M."/>
            <person name="Weitz H."/>
            <person name="Taylor A."/>
            <person name="Grigoriev I.V."/>
            <person name="Nagy L.G."/>
            <person name="Martin F."/>
            <person name="Kauserud H."/>
        </authorList>
    </citation>
    <scope>NUCLEOTIDE SEQUENCE</scope>
    <source>
        <strain evidence="2">CBHHK182m</strain>
    </source>
</reference>
<feature type="compositionally biased region" description="Acidic residues" evidence="1">
    <location>
        <begin position="300"/>
        <end position="314"/>
    </location>
</feature>
<evidence type="ECO:0000313" key="2">
    <source>
        <dbReference type="EMBL" id="KAJ7761784.1"/>
    </source>
</evidence>
<feature type="compositionally biased region" description="Basic and acidic residues" evidence="1">
    <location>
        <begin position="341"/>
        <end position="357"/>
    </location>
</feature>
<dbReference type="AlphaFoldDB" id="A0AAD7JC74"/>
<feature type="region of interest" description="Disordered" evidence="1">
    <location>
        <begin position="139"/>
        <end position="217"/>
    </location>
</feature>
<feature type="region of interest" description="Disordered" evidence="1">
    <location>
        <begin position="251"/>
        <end position="361"/>
    </location>
</feature>
<keyword evidence="3" id="KW-1185">Reference proteome</keyword>
<proteinExistence type="predicted"/>
<evidence type="ECO:0000313" key="3">
    <source>
        <dbReference type="Proteomes" id="UP001215598"/>
    </source>
</evidence>
<name>A0AAD7JC74_9AGAR</name>
<feature type="compositionally biased region" description="Basic and acidic residues" evidence="1">
    <location>
        <begin position="315"/>
        <end position="331"/>
    </location>
</feature>
<accession>A0AAD7JC74</accession>
<feature type="compositionally biased region" description="Low complexity" evidence="1">
    <location>
        <begin position="149"/>
        <end position="162"/>
    </location>
</feature>
<sequence>MSRSNADSLRSIHLSSPILIVQLNELLVSLELQFTVQSHVQLTPALLICILESFLPPDRPLAISDRRRRKLVTSNTQKVHCIKIFLGVLQDMLQKDVGLSKMDPRRLAFGEEEETYFIARLLCWYGRRNGLVSRKHSWREVPDMGSPSTLTTALTKGTETPLPTEADSETPDTSVSAPSWTGDKADGPQCIHEVPSPSLVLSPSSTHPGELESSFLSDYPQNTTIRRAGYLSLMDEDAEIAAFEERRRLQRLGKRPQRDSHDETQLVDNPTPDDGARASEQERRRNLIKRLGKRRQQDPDANEDEQLADDSMPDEYDRALGKRRQQEPQHDDQEDDTPPLFHDDDLVPDAEDRHSDPDPSLAAAALSQERQRKFDLMQRKMDLQDDLALLRLRDYEVMQPQLAPAPGG</sequence>
<dbReference type="Proteomes" id="UP001215598">
    <property type="component" value="Unassembled WGS sequence"/>
</dbReference>
<evidence type="ECO:0000256" key="1">
    <source>
        <dbReference type="SAM" id="MobiDB-lite"/>
    </source>
</evidence>
<gene>
    <name evidence="2" type="ORF">B0H16DRAFT_539255</name>
</gene>